<dbReference type="PROSITE" id="PS51379">
    <property type="entry name" value="4FE4S_FER_2"/>
    <property type="match status" value="1"/>
</dbReference>
<dbReference type="Pfam" id="PF13187">
    <property type="entry name" value="Fer4_9"/>
    <property type="match status" value="1"/>
</dbReference>
<comment type="caution">
    <text evidence="3">The sequence shown here is derived from an EMBL/GenBank/DDBJ whole genome shotgun (WGS) entry which is preliminary data.</text>
</comment>
<organism evidence="3 4">
    <name type="scientific">Methanolobus vulcani</name>
    <dbReference type="NCBI Taxonomy" id="38026"/>
    <lineage>
        <taxon>Archaea</taxon>
        <taxon>Methanobacteriati</taxon>
        <taxon>Methanobacteriota</taxon>
        <taxon>Stenosarchaea group</taxon>
        <taxon>Methanomicrobia</taxon>
        <taxon>Methanosarcinales</taxon>
        <taxon>Methanosarcinaceae</taxon>
        <taxon>Methanolobus</taxon>
    </lineage>
</organism>
<keyword evidence="4" id="KW-1185">Reference proteome</keyword>
<reference evidence="3 4" key="1">
    <citation type="submission" date="2016-10" db="EMBL/GenBank/DDBJ databases">
        <authorList>
            <person name="Varghese N."/>
            <person name="Submissions S."/>
        </authorList>
    </citation>
    <scope>NUCLEOTIDE SEQUENCE [LARGE SCALE GENOMIC DNA]</scope>
    <source>
        <strain evidence="3 4">PL 12/M</strain>
    </source>
</reference>
<dbReference type="Proteomes" id="UP000199259">
    <property type="component" value="Unassembled WGS sequence"/>
</dbReference>
<evidence type="ECO:0000313" key="3">
    <source>
        <dbReference type="EMBL" id="SDF58710.1"/>
    </source>
</evidence>
<dbReference type="AlphaFoldDB" id="A0A7Z7AY46"/>
<feature type="compositionally biased region" description="Low complexity" evidence="1">
    <location>
        <begin position="9"/>
        <end position="27"/>
    </location>
</feature>
<feature type="region of interest" description="Disordered" evidence="1">
    <location>
        <begin position="1"/>
        <end position="56"/>
    </location>
</feature>
<accession>A0A7Z7AY46</accession>
<gene>
    <name evidence="3" type="ORF">SAMN04488589_0963</name>
</gene>
<evidence type="ECO:0000256" key="1">
    <source>
        <dbReference type="SAM" id="MobiDB-lite"/>
    </source>
</evidence>
<dbReference type="SUPFAM" id="SSF52402">
    <property type="entry name" value="Adenine nucleotide alpha hydrolases-like"/>
    <property type="match status" value="1"/>
</dbReference>
<dbReference type="PANTHER" id="PTHR43196:SF2">
    <property type="entry name" value="PHOSPHOADENOSINE PHOSPHOSULFATE REDUCTASE"/>
    <property type="match status" value="1"/>
</dbReference>
<dbReference type="EMBL" id="FNCA01000002">
    <property type="protein sequence ID" value="SDF58710.1"/>
    <property type="molecule type" value="Genomic_DNA"/>
</dbReference>
<dbReference type="PROSITE" id="PS50890">
    <property type="entry name" value="PUA"/>
    <property type="match status" value="1"/>
</dbReference>
<name>A0A7Z7AY46_9EURY</name>
<dbReference type="PROSITE" id="PS00198">
    <property type="entry name" value="4FE4S_FER_1"/>
    <property type="match status" value="1"/>
</dbReference>
<dbReference type="Gene3D" id="3.30.70.20">
    <property type="match status" value="1"/>
</dbReference>
<dbReference type="SUPFAM" id="SSF54862">
    <property type="entry name" value="4Fe-4S ferredoxins"/>
    <property type="match status" value="1"/>
</dbReference>
<dbReference type="InterPro" id="IPR002500">
    <property type="entry name" value="PAPS_reduct_dom"/>
</dbReference>
<dbReference type="InterPro" id="IPR017900">
    <property type="entry name" value="4Fe4S_Fe_S_CS"/>
</dbReference>
<dbReference type="NCBIfam" id="NF010366">
    <property type="entry name" value="PRK13795.1-1"/>
    <property type="match status" value="1"/>
</dbReference>
<dbReference type="Pfam" id="PF01507">
    <property type="entry name" value="PAPS_reduct"/>
    <property type="match status" value="1"/>
</dbReference>
<evidence type="ECO:0000259" key="2">
    <source>
        <dbReference type="PROSITE" id="PS51379"/>
    </source>
</evidence>
<dbReference type="GO" id="GO:0016491">
    <property type="term" value="F:oxidoreductase activity"/>
    <property type="evidence" value="ECO:0007669"/>
    <property type="project" value="UniProtKB-ARBA"/>
</dbReference>
<feature type="domain" description="4Fe-4S ferredoxin-type" evidence="2">
    <location>
        <begin position="636"/>
        <end position="665"/>
    </location>
</feature>
<dbReference type="InterPro" id="IPR017896">
    <property type="entry name" value="4Fe4S_Fe-S-bd"/>
</dbReference>
<evidence type="ECO:0000313" key="4">
    <source>
        <dbReference type="Proteomes" id="UP000199259"/>
    </source>
</evidence>
<proteinExistence type="predicted"/>
<dbReference type="Gene3D" id="3.40.50.620">
    <property type="entry name" value="HUPs"/>
    <property type="match status" value="1"/>
</dbReference>
<dbReference type="InterPro" id="IPR015947">
    <property type="entry name" value="PUA-like_sf"/>
</dbReference>
<dbReference type="RefSeq" id="WP_238380720.1">
    <property type="nucleotide sequence ID" value="NZ_FNCA01000002.1"/>
</dbReference>
<dbReference type="InterPro" id="IPR050128">
    <property type="entry name" value="Sulfate_adenylyltrnsfr_sub2"/>
</dbReference>
<protein>
    <submittedName>
        <fullName evidence="3">Phosphoadenosine phosphosulfate reductase</fullName>
    </submittedName>
</protein>
<dbReference type="PANTHER" id="PTHR43196">
    <property type="entry name" value="SULFATE ADENYLYLTRANSFERASE SUBUNIT 2"/>
    <property type="match status" value="1"/>
</dbReference>
<dbReference type="CDD" id="cd23947">
    <property type="entry name" value="PAPS_reductase-like_YbdN"/>
    <property type="match status" value="1"/>
</dbReference>
<dbReference type="InterPro" id="IPR014729">
    <property type="entry name" value="Rossmann-like_a/b/a_fold"/>
</dbReference>
<sequence length="692" mass="77082">MVSMKKGKSSSSSSGKSSRQSSSSGKSHVISAGSLSSGYRKSPGHSHKLDRGTSRSKAVQKYANNEKDYIFWCQECNVPIIEKECGVCGSEGKKIDLSQPADVRFCSPHEREVLHDVLIGEFGADPLGGRIILLNKIPGDDKTDEVIVDAFVFGILRFDMQKMDYVFEPSVLGAHILLGNTEQKTVVLKKNSRHLNGKKVRYDMVDSMSDDIRENDTVLIRSGNLTGFGISLRDSKEAPSFDGPVLRVRKVDSQHVLLNQKVPVMDDVVTANVPHIRKLGRNAMNTIKGIANQKEYKALPVNVSFSGGKDSLVVLDLTVSALRNQNNREISAFFLNTGIEFPETVEFAHNYCRDKGIKLIEKRAASDFWDNVDAFGPPAKDFRWCCKICKLAPANEAIEECLAKAPTCITVDGKRRYESFSRARISTSENNPFVPGQLNIFPIKDWKAIEVWLYLYWRKLDYNPLYDLGFERVGCYLCPASLSAEYQRLKDLHPELHGKWEAFLMQWAKKNGLSDPFIEHGLWRWKELPPKMIKLCEEMGISACATLVESQFSINITSGISPCKAGGYTIEASIHGFSMKKTRDVMNILGKTVFSEELGLLMVREKTSTIKIFSSGNVVVNSDDKSLADSVFAETSRQLLKAHRCTGCGICIKACPVNAVSIDNGHVIINENCIHCGKCTDSCVVLRYENKL</sequence>
<dbReference type="SUPFAM" id="SSF88697">
    <property type="entry name" value="PUA domain-like"/>
    <property type="match status" value="1"/>
</dbReference>